<protein>
    <submittedName>
        <fullName evidence="1">Uncharacterized protein</fullName>
    </submittedName>
</protein>
<dbReference type="EMBL" id="LR798261">
    <property type="protein sequence ID" value="CAB5218546.1"/>
    <property type="molecule type" value="Genomic_DNA"/>
</dbReference>
<accession>A0A6J7WL49</accession>
<proteinExistence type="predicted"/>
<reference evidence="1" key="1">
    <citation type="submission" date="2020-05" db="EMBL/GenBank/DDBJ databases">
        <authorList>
            <person name="Chiriac C."/>
            <person name="Salcher M."/>
            <person name="Ghai R."/>
            <person name="Kavagutti S V."/>
        </authorList>
    </citation>
    <scope>NUCLEOTIDE SEQUENCE</scope>
</reference>
<gene>
    <name evidence="1" type="ORF">UFOVP218_28</name>
</gene>
<evidence type="ECO:0000313" key="1">
    <source>
        <dbReference type="EMBL" id="CAB5218546.1"/>
    </source>
</evidence>
<organism evidence="1">
    <name type="scientific">uncultured Caudovirales phage</name>
    <dbReference type="NCBI Taxonomy" id="2100421"/>
    <lineage>
        <taxon>Viruses</taxon>
        <taxon>Duplodnaviria</taxon>
        <taxon>Heunggongvirae</taxon>
        <taxon>Uroviricota</taxon>
        <taxon>Caudoviricetes</taxon>
        <taxon>Peduoviridae</taxon>
        <taxon>Maltschvirus</taxon>
        <taxon>Maltschvirus maltsch</taxon>
    </lineage>
</organism>
<name>A0A6J7WL49_9CAUD</name>
<sequence length="106" mass="12560">MQNSAVGMTKEQYFEMCETLGSEPIESEIPVEFEDFPPEMQLALSIYKQMRDEWEYMGGNYLGKNLNGIFELFEVYGIETEDKRYYLELIHTIDSIRIIEIRKQKS</sequence>